<proteinExistence type="predicted"/>
<reference evidence="2" key="1">
    <citation type="submission" date="2022-08" db="EMBL/GenBank/DDBJ databases">
        <authorList>
            <consortium name="DOE Joint Genome Institute"/>
            <person name="Min B."/>
            <person name="Riley R."/>
            <person name="Sierra-Patev S."/>
            <person name="Naranjo-Ortiz M."/>
            <person name="Looney B."/>
            <person name="Konkel Z."/>
            <person name="Slot J.C."/>
            <person name="Sakamoto Y."/>
            <person name="Steenwyk J.L."/>
            <person name="Rokas A."/>
            <person name="Carro J."/>
            <person name="Camarero S."/>
            <person name="Ferreira P."/>
            <person name="Molpeceres G."/>
            <person name="Ruiz-Duenas F.J."/>
            <person name="Serrano A."/>
            <person name="Henrissat B."/>
            <person name="Drula E."/>
            <person name="Hughes K.W."/>
            <person name="Mata J.L."/>
            <person name="Ishikawa N.K."/>
            <person name="Vargas-Isla R."/>
            <person name="Ushijima S."/>
            <person name="Smith C.A."/>
            <person name="Ahrendt S."/>
            <person name="Andreopoulos W."/>
            <person name="He G."/>
            <person name="Labutti K."/>
            <person name="Lipzen A."/>
            <person name="Ng V."/>
            <person name="Sandor L."/>
            <person name="Barry K."/>
            <person name="Martinez A.T."/>
            <person name="Xiao Y."/>
            <person name="Gibbons J.G."/>
            <person name="Terashima K."/>
            <person name="Hibbett D.S."/>
            <person name="Grigoriev I.V."/>
        </authorList>
    </citation>
    <scope>NUCLEOTIDE SEQUENCE</scope>
    <source>
        <strain evidence="2">TFB9207</strain>
    </source>
</reference>
<organism evidence="2 3">
    <name type="scientific">Lentinula raphanica</name>
    <dbReference type="NCBI Taxonomy" id="153919"/>
    <lineage>
        <taxon>Eukaryota</taxon>
        <taxon>Fungi</taxon>
        <taxon>Dikarya</taxon>
        <taxon>Basidiomycota</taxon>
        <taxon>Agaricomycotina</taxon>
        <taxon>Agaricomycetes</taxon>
        <taxon>Agaricomycetidae</taxon>
        <taxon>Agaricales</taxon>
        <taxon>Marasmiineae</taxon>
        <taxon>Omphalotaceae</taxon>
        <taxon>Lentinula</taxon>
    </lineage>
</organism>
<name>A0AA38UJM7_9AGAR</name>
<accession>A0AA38UJM7</accession>
<gene>
    <name evidence="2" type="ORF">F5878DRAFT_602463</name>
</gene>
<protein>
    <submittedName>
        <fullName evidence="2">Uncharacterized protein</fullName>
    </submittedName>
</protein>
<evidence type="ECO:0000313" key="3">
    <source>
        <dbReference type="Proteomes" id="UP001163846"/>
    </source>
</evidence>
<comment type="caution">
    <text evidence="2">The sequence shown here is derived from an EMBL/GenBank/DDBJ whole genome shotgun (WGS) entry which is preliminary data.</text>
</comment>
<feature type="signal peptide" evidence="1">
    <location>
        <begin position="1"/>
        <end position="15"/>
    </location>
</feature>
<dbReference type="Proteomes" id="UP001163846">
    <property type="component" value="Unassembled WGS sequence"/>
</dbReference>
<feature type="chain" id="PRO_5041204555" evidence="1">
    <location>
        <begin position="16"/>
        <end position="389"/>
    </location>
</feature>
<evidence type="ECO:0000256" key="1">
    <source>
        <dbReference type="SAM" id="SignalP"/>
    </source>
</evidence>
<dbReference type="AlphaFoldDB" id="A0AA38UJM7"/>
<keyword evidence="3" id="KW-1185">Reference proteome</keyword>
<dbReference type="EMBL" id="MU805957">
    <property type="protein sequence ID" value="KAJ3844227.1"/>
    <property type="molecule type" value="Genomic_DNA"/>
</dbReference>
<sequence length="389" mass="42673">MFSLKSLLLVYLAVASWKSLNNHVTLKETSPKYCLVRQNTLSNLISCLDAFTVSRNFYDASSYAAAQPTNGEISAWKTIIRSMLDTNSCDCSDIRVPLVLAHLYTVTMFLDTDTSRKFCVLSEITTSVHRNYTKGWGLMIVPASAKHISRPLHISAPHPQADINTPQQAGAIFSLVGAHSLLISGRFRSAYAVGTDCVLPGRSQKRYFKTDPTHDIDEPFSVANQVIRNWQNANGGCPSQSCAYVQLHGKGASSCAADTIFISSGLGTSPSSLSWYQNTTLDIPARRLRDEARSVFPTWTFSLPSDNPKCSLTATGNVFGRLVNGVPETDVCVSEASALTATAEFIHIEQAIVARQSNVYEKWGEVFRRVFRTSCTGRTVEDSKTGLCM</sequence>
<keyword evidence="1" id="KW-0732">Signal</keyword>
<evidence type="ECO:0000313" key="2">
    <source>
        <dbReference type="EMBL" id="KAJ3844227.1"/>
    </source>
</evidence>